<dbReference type="Gene3D" id="3.30.40.10">
    <property type="entry name" value="Zinc/RING finger domain, C3HC4 (zinc finger)"/>
    <property type="match status" value="1"/>
</dbReference>
<evidence type="ECO:0000256" key="2">
    <source>
        <dbReference type="SAM" id="Phobius"/>
    </source>
</evidence>
<dbReference type="InterPro" id="IPR013083">
    <property type="entry name" value="Znf_RING/FYVE/PHD"/>
</dbReference>
<evidence type="ECO:0008006" key="5">
    <source>
        <dbReference type="Google" id="ProtNLM"/>
    </source>
</evidence>
<dbReference type="PANTHER" id="PTHR46065">
    <property type="entry name" value="E3 UBIQUITIN-PROTEIN LIGASE MARCH 2/3 FAMILY MEMBER"/>
    <property type="match status" value="1"/>
</dbReference>
<dbReference type="Proteomes" id="UP000821866">
    <property type="component" value="Chromosome 2"/>
</dbReference>
<feature type="transmembrane region" description="Helical" evidence="2">
    <location>
        <begin position="165"/>
        <end position="188"/>
    </location>
</feature>
<name>A0A9J6EFV9_RHIMP</name>
<evidence type="ECO:0000256" key="1">
    <source>
        <dbReference type="SAM" id="MobiDB-lite"/>
    </source>
</evidence>
<comment type="caution">
    <text evidence="3">The sequence shown here is derived from an EMBL/GenBank/DDBJ whole genome shotgun (WGS) entry which is preliminary data.</text>
</comment>
<dbReference type="VEuPathDB" id="VectorBase:LOC119162072"/>
<dbReference type="PANTHER" id="PTHR46065:SF3">
    <property type="entry name" value="FI20425P1"/>
    <property type="match status" value="1"/>
</dbReference>
<dbReference type="GO" id="GO:0004842">
    <property type="term" value="F:ubiquitin-protein transferase activity"/>
    <property type="evidence" value="ECO:0007669"/>
    <property type="project" value="TreeGrafter"/>
</dbReference>
<feature type="region of interest" description="Disordered" evidence="1">
    <location>
        <begin position="1"/>
        <end position="65"/>
    </location>
</feature>
<keyword evidence="2" id="KW-0472">Membrane</keyword>
<evidence type="ECO:0000313" key="3">
    <source>
        <dbReference type="EMBL" id="KAH8033313.1"/>
    </source>
</evidence>
<feature type="compositionally biased region" description="Polar residues" evidence="1">
    <location>
        <begin position="13"/>
        <end position="25"/>
    </location>
</feature>
<proteinExistence type="predicted"/>
<feature type="compositionally biased region" description="Basic and acidic residues" evidence="1">
    <location>
        <begin position="26"/>
        <end position="40"/>
    </location>
</feature>
<keyword evidence="2" id="KW-0812">Transmembrane</keyword>
<gene>
    <name evidence="3" type="ORF">HPB51_009512</name>
</gene>
<keyword evidence="2" id="KW-1133">Transmembrane helix</keyword>
<dbReference type="AlphaFoldDB" id="A0A9J6EFV9"/>
<organism evidence="3 4">
    <name type="scientific">Rhipicephalus microplus</name>
    <name type="common">Cattle tick</name>
    <name type="synonym">Boophilus microplus</name>
    <dbReference type="NCBI Taxonomy" id="6941"/>
    <lineage>
        <taxon>Eukaryota</taxon>
        <taxon>Metazoa</taxon>
        <taxon>Ecdysozoa</taxon>
        <taxon>Arthropoda</taxon>
        <taxon>Chelicerata</taxon>
        <taxon>Arachnida</taxon>
        <taxon>Acari</taxon>
        <taxon>Parasitiformes</taxon>
        <taxon>Ixodida</taxon>
        <taxon>Ixodoidea</taxon>
        <taxon>Ixodidae</taxon>
        <taxon>Rhipicephalinae</taxon>
        <taxon>Rhipicephalus</taxon>
        <taxon>Boophilus</taxon>
    </lineage>
</organism>
<evidence type="ECO:0000313" key="4">
    <source>
        <dbReference type="Proteomes" id="UP000821866"/>
    </source>
</evidence>
<dbReference type="EMBL" id="JABSTU010000004">
    <property type="protein sequence ID" value="KAH8033313.1"/>
    <property type="molecule type" value="Genomic_DNA"/>
</dbReference>
<keyword evidence="4" id="KW-1185">Reference proteome</keyword>
<protein>
    <recommendedName>
        <fullName evidence="5">RING-CH-type domain-containing protein</fullName>
    </recommendedName>
</protein>
<feature type="transmembrane region" description="Helical" evidence="2">
    <location>
        <begin position="194"/>
        <end position="215"/>
    </location>
</feature>
<dbReference type="GO" id="GO:0016567">
    <property type="term" value="P:protein ubiquitination"/>
    <property type="evidence" value="ECO:0007669"/>
    <property type="project" value="TreeGrafter"/>
</dbReference>
<accession>A0A9J6EFV9</accession>
<sequence length="249" mass="27841">MSEEELELDKLSRGSTATEDASATDRSSEERENGEVDLVHQDGSIEGNAISTVSSDSSAERSRRVSDATASLSSLHASEAERPMAYLSCRLCSKYGSAPEESLYRSPCRCIDTFVHLSCLQQLLYQEPEGCVCPVCDTPYPVRRQTKPLWLWFWDEESHEDAMLFLAYLIFNLGNITALTLAWMYVLFEYSTKSWLPAASLASALFVLSIFSLWFGCLRLSMPFMALVQWAQDNTALKVVLTDKTVAQA</sequence>
<reference evidence="3" key="1">
    <citation type="journal article" date="2020" name="Cell">
        <title>Large-Scale Comparative Analyses of Tick Genomes Elucidate Their Genetic Diversity and Vector Capacities.</title>
        <authorList>
            <consortium name="Tick Genome and Microbiome Consortium (TIGMIC)"/>
            <person name="Jia N."/>
            <person name="Wang J."/>
            <person name="Shi W."/>
            <person name="Du L."/>
            <person name="Sun Y."/>
            <person name="Zhan W."/>
            <person name="Jiang J.F."/>
            <person name="Wang Q."/>
            <person name="Zhang B."/>
            <person name="Ji P."/>
            <person name="Bell-Sakyi L."/>
            <person name="Cui X.M."/>
            <person name="Yuan T.T."/>
            <person name="Jiang B.G."/>
            <person name="Yang W.F."/>
            <person name="Lam T.T."/>
            <person name="Chang Q.C."/>
            <person name="Ding S.J."/>
            <person name="Wang X.J."/>
            <person name="Zhu J.G."/>
            <person name="Ruan X.D."/>
            <person name="Zhao L."/>
            <person name="Wei J.T."/>
            <person name="Ye R.Z."/>
            <person name="Que T.C."/>
            <person name="Du C.H."/>
            <person name="Zhou Y.H."/>
            <person name="Cheng J.X."/>
            <person name="Dai P.F."/>
            <person name="Guo W.B."/>
            <person name="Han X.H."/>
            <person name="Huang E.J."/>
            <person name="Li L.F."/>
            <person name="Wei W."/>
            <person name="Gao Y.C."/>
            <person name="Liu J.Z."/>
            <person name="Shao H.Z."/>
            <person name="Wang X."/>
            <person name="Wang C.C."/>
            <person name="Yang T.C."/>
            <person name="Huo Q.B."/>
            <person name="Li W."/>
            <person name="Chen H.Y."/>
            <person name="Chen S.E."/>
            <person name="Zhou L.G."/>
            <person name="Ni X.B."/>
            <person name="Tian J.H."/>
            <person name="Sheng Y."/>
            <person name="Liu T."/>
            <person name="Pan Y.S."/>
            <person name="Xia L.Y."/>
            <person name="Li J."/>
            <person name="Zhao F."/>
            <person name="Cao W.C."/>
        </authorList>
    </citation>
    <scope>NUCLEOTIDE SEQUENCE</scope>
    <source>
        <strain evidence="3">Rmic-2018</strain>
    </source>
</reference>
<reference evidence="3" key="2">
    <citation type="submission" date="2021-09" db="EMBL/GenBank/DDBJ databases">
        <authorList>
            <person name="Jia N."/>
            <person name="Wang J."/>
            <person name="Shi W."/>
            <person name="Du L."/>
            <person name="Sun Y."/>
            <person name="Zhan W."/>
            <person name="Jiang J."/>
            <person name="Wang Q."/>
            <person name="Zhang B."/>
            <person name="Ji P."/>
            <person name="Sakyi L.B."/>
            <person name="Cui X."/>
            <person name="Yuan T."/>
            <person name="Jiang B."/>
            <person name="Yang W."/>
            <person name="Lam T.T.-Y."/>
            <person name="Chang Q."/>
            <person name="Ding S."/>
            <person name="Wang X."/>
            <person name="Zhu J."/>
            <person name="Ruan X."/>
            <person name="Zhao L."/>
            <person name="Wei J."/>
            <person name="Que T."/>
            <person name="Du C."/>
            <person name="Cheng J."/>
            <person name="Dai P."/>
            <person name="Han X."/>
            <person name="Huang E."/>
            <person name="Gao Y."/>
            <person name="Liu J."/>
            <person name="Shao H."/>
            <person name="Ye R."/>
            <person name="Li L."/>
            <person name="Wei W."/>
            <person name="Wang X."/>
            <person name="Wang C."/>
            <person name="Huo Q."/>
            <person name="Li W."/>
            <person name="Guo W."/>
            <person name="Chen H."/>
            <person name="Chen S."/>
            <person name="Zhou L."/>
            <person name="Zhou L."/>
            <person name="Ni X."/>
            <person name="Tian J."/>
            <person name="Zhou Y."/>
            <person name="Sheng Y."/>
            <person name="Liu T."/>
            <person name="Pan Y."/>
            <person name="Xia L."/>
            <person name="Li J."/>
            <person name="Zhao F."/>
            <person name="Cao W."/>
        </authorList>
    </citation>
    <scope>NUCLEOTIDE SEQUENCE</scope>
    <source>
        <strain evidence="3">Rmic-2018</strain>
        <tissue evidence="3">Larvae</tissue>
    </source>
</reference>